<dbReference type="EMBL" id="BAABME010022851">
    <property type="protein sequence ID" value="GAA0166742.1"/>
    <property type="molecule type" value="Genomic_DNA"/>
</dbReference>
<gene>
    <name evidence="1" type="ORF">LIER_40248</name>
</gene>
<reference evidence="1 2" key="1">
    <citation type="submission" date="2024-01" db="EMBL/GenBank/DDBJ databases">
        <title>The complete chloroplast genome sequence of Lithospermum erythrorhizon: insights into the phylogenetic relationship among Boraginaceae species and the maternal lineages of purple gromwells.</title>
        <authorList>
            <person name="Okada T."/>
            <person name="Watanabe K."/>
        </authorList>
    </citation>
    <scope>NUCLEOTIDE SEQUENCE [LARGE SCALE GENOMIC DNA]</scope>
</reference>
<accession>A0AAV3QUS9</accession>
<protein>
    <submittedName>
        <fullName evidence="1">Uncharacterized protein</fullName>
    </submittedName>
</protein>
<name>A0AAV3QUS9_LITER</name>
<organism evidence="1 2">
    <name type="scientific">Lithospermum erythrorhizon</name>
    <name type="common">Purple gromwell</name>
    <name type="synonym">Lithospermum officinale var. erythrorhizon</name>
    <dbReference type="NCBI Taxonomy" id="34254"/>
    <lineage>
        <taxon>Eukaryota</taxon>
        <taxon>Viridiplantae</taxon>
        <taxon>Streptophyta</taxon>
        <taxon>Embryophyta</taxon>
        <taxon>Tracheophyta</taxon>
        <taxon>Spermatophyta</taxon>
        <taxon>Magnoliopsida</taxon>
        <taxon>eudicotyledons</taxon>
        <taxon>Gunneridae</taxon>
        <taxon>Pentapetalae</taxon>
        <taxon>asterids</taxon>
        <taxon>lamiids</taxon>
        <taxon>Boraginales</taxon>
        <taxon>Boraginaceae</taxon>
        <taxon>Boraginoideae</taxon>
        <taxon>Lithospermeae</taxon>
        <taxon>Lithospermum</taxon>
    </lineage>
</organism>
<evidence type="ECO:0000313" key="1">
    <source>
        <dbReference type="EMBL" id="GAA0166742.1"/>
    </source>
</evidence>
<sequence length="111" mass="12304">MKEDRNSCRRLNMNGFHLSVAIVSSLGMMSSIADLETELVKLRSRRWLNIIPQEIAAPVIEVVVSNPFTILEEGGEIIKNVKKRVRKLTKSVVVSPGVLNSNVKTGSIAQF</sequence>
<dbReference type="AlphaFoldDB" id="A0AAV3QUS9"/>
<proteinExistence type="predicted"/>
<comment type="caution">
    <text evidence="1">The sequence shown here is derived from an EMBL/GenBank/DDBJ whole genome shotgun (WGS) entry which is preliminary data.</text>
</comment>
<dbReference type="Proteomes" id="UP001454036">
    <property type="component" value="Unassembled WGS sequence"/>
</dbReference>
<evidence type="ECO:0000313" key="2">
    <source>
        <dbReference type="Proteomes" id="UP001454036"/>
    </source>
</evidence>
<keyword evidence="2" id="KW-1185">Reference proteome</keyword>